<dbReference type="EMBL" id="VFLP01000048">
    <property type="protein sequence ID" value="TRX91151.1"/>
    <property type="molecule type" value="Genomic_DNA"/>
</dbReference>
<reference evidence="9" key="1">
    <citation type="submission" date="2019-06" db="EMBL/GenBank/DDBJ databases">
        <title>Draft genome sequence of the griseofulvin-producing fungus Xylaria cubensis strain G536.</title>
        <authorList>
            <person name="Mead M.E."/>
            <person name="Raja H.A."/>
            <person name="Steenwyk J.L."/>
            <person name="Knowles S.L."/>
            <person name="Oberlies N.H."/>
            <person name="Rokas A."/>
        </authorList>
    </citation>
    <scope>NUCLEOTIDE SEQUENCE [LARGE SCALE GENOMIC DNA]</scope>
    <source>
        <strain evidence="9">G536</strain>
    </source>
</reference>
<evidence type="ECO:0000256" key="5">
    <source>
        <dbReference type="ARBA" id="ARBA00023002"/>
    </source>
</evidence>
<dbReference type="PANTHER" id="PTHR42973">
    <property type="entry name" value="BINDING OXIDOREDUCTASE, PUTATIVE (AFU_ORTHOLOGUE AFUA_1G17690)-RELATED"/>
    <property type="match status" value="1"/>
</dbReference>
<keyword evidence="5" id="KW-0560">Oxidoreductase</keyword>
<dbReference type="InterPro" id="IPR016166">
    <property type="entry name" value="FAD-bd_PCMH"/>
</dbReference>
<dbReference type="InterPro" id="IPR006094">
    <property type="entry name" value="Oxid_FAD_bind_N"/>
</dbReference>
<dbReference type="GO" id="GO:0016491">
    <property type="term" value="F:oxidoreductase activity"/>
    <property type="evidence" value="ECO:0007669"/>
    <property type="project" value="UniProtKB-KW"/>
</dbReference>
<comment type="caution">
    <text evidence="8">The sequence shown here is derived from an EMBL/GenBank/DDBJ whole genome shotgun (WGS) entry which is preliminary data.</text>
</comment>
<comment type="cofactor">
    <cofactor evidence="1">
        <name>FAD</name>
        <dbReference type="ChEBI" id="CHEBI:57692"/>
    </cofactor>
</comment>
<organism evidence="8 9">
    <name type="scientific">Xylaria flabelliformis</name>
    <dbReference type="NCBI Taxonomy" id="2512241"/>
    <lineage>
        <taxon>Eukaryota</taxon>
        <taxon>Fungi</taxon>
        <taxon>Dikarya</taxon>
        <taxon>Ascomycota</taxon>
        <taxon>Pezizomycotina</taxon>
        <taxon>Sordariomycetes</taxon>
        <taxon>Xylariomycetidae</taxon>
        <taxon>Xylariales</taxon>
        <taxon>Xylariaceae</taxon>
        <taxon>Xylaria</taxon>
    </lineage>
</organism>
<dbReference type="Gene3D" id="3.40.462.20">
    <property type="match status" value="1"/>
</dbReference>
<keyword evidence="6" id="KW-0732">Signal</keyword>
<protein>
    <recommendedName>
        <fullName evidence="7">FAD-binding PCMH-type domain-containing protein</fullName>
    </recommendedName>
</protein>
<dbReference type="Pfam" id="PF01565">
    <property type="entry name" value="FAD_binding_4"/>
    <property type="match status" value="1"/>
</dbReference>
<dbReference type="SUPFAM" id="SSF56176">
    <property type="entry name" value="FAD-binding/transporter-associated domain-like"/>
    <property type="match status" value="1"/>
</dbReference>
<evidence type="ECO:0000259" key="7">
    <source>
        <dbReference type="PROSITE" id="PS51387"/>
    </source>
</evidence>
<name>A0A553HT90_9PEZI</name>
<dbReference type="STRING" id="2512241.A0A553HT90"/>
<dbReference type="Proteomes" id="UP000319160">
    <property type="component" value="Unassembled WGS sequence"/>
</dbReference>
<dbReference type="InterPro" id="IPR050416">
    <property type="entry name" value="FAD-linked_Oxidoreductase"/>
</dbReference>
<keyword evidence="9" id="KW-1185">Reference proteome</keyword>
<dbReference type="InterPro" id="IPR036318">
    <property type="entry name" value="FAD-bd_PCMH-like_sf"/>
</dbReference>
<keyword evidence="3" id="KW-0285">Flavoprotein</keyword>
<sequence>MHQFGVVLLFAWALCAASCKSSPANCESSNELLQDLRTSLSSAAAVYLPGSGEFEVATTRWSKLDAPTPNVVVVPATEDDVAHTVHQANKCGLPILAFNGVHGAMTTLGRMDRGVAIQLGQLSNVTISRDGETATIGGGVLSKVVTDTLLASGKQTVTGTCECVSYLGPALGGGHGWLQGHYGLVADQFVSMNIVLADGARHTIDSTSDLWWGIKGAGQNFGIVTSVTVKVYDIKDRDWAIDTLIFGGDKVEAVYEAANQHLSNLPVDVINWSYWLNMPDIDADKPVILFYIIQEGVTVVDPVYTNPFRDIGPISSEPQSGSYRDLAAWTGIALDSPPCQKAGLANPRFPIYLREYNVTAQREAYDSFASYVGGADSPFTTSIFMFEAYPQQGVRAVDSNSTAFAFRDDNLLVSPLLTYKPAGEEFDGQVELMGNQLRDIIYQGSSRKELHAYVNYAYGDEKPKNWYGYEQWRQSRLQDLKQKYDPKGKFSFFGPVDVK</sequence>
<dbReference type="Pfam" id="PF08031">
    <property type="entry name" value="BBE"/>
    <property type="match status" value="1"/>
</dbReference>
<dbReference type="Gene3D" id="3.30.465.10">
    <property type="match status" value="1"/>
</dbReference>
<dbReference type="InterPro" id="IPR016169">
    <property type="entry name" value="FAD-bd_PCMH_sub2"/>
</dbReference>
<dbReference type="GO" id="GO:0071949">
    <property type="term" value="F:FAD binding"/>
    <property type="evidence" value="ECO:0007669"/>
    <property type="project" value="InterPro"/>
</dbReference>
<feature type="domain" description="FAD-binding PCMH-type" evidence="7">
    <location>
        <begin position="64"/>
        <end position="234"/>
    </location>
</feature>
<accession>A0A553HT90</accession>
<proteinExistence type="inferred from homology"/>
<evidence type="ECO:0000256" key="3">
    <source>
        <dbReference type="ARBA" id="ARBA00022630"/>
    </source>
</evidence>
<feature type="signal peptide" evidence="6">
    <location>
        <begin position="1"/>
        <end position="19"/>
    </location>
</feature>
<evidence type="ECO:0000256" key="2">
    <source>
        <dbReference type="ARBA" id="ARBA00005466"/>
    </source>
</evidence>
<gene>
    <name evidence="8" type="ORF">FHL15_007939</name>
</gene>
<dbReference type="InterPro" id="IPR012951">
    <property type="entry name" value="BBE"/>
</dbReference>
<dbReference type="PANTHER" id="PTHR42973:SF9">
    <property type="entry name" value="FAD-BINDING PCMH-TYPE DOMAIN-CONTAINING PROTEIN-RELATED"/>
    <property type="match status" value="1"/>
</dbReference>
<evidence type="ECO:0000313" key="9">
    <source>
        <dbReference type="Proteomes" id="UP000319160"/>
    </source>
</evidence>
<evidence type="ECO:0000256" key="1">
    <source>
        <dbReference type="ARBA" id="ARBA00001974"/>
    </source>
</evidence>
<evidence type="ECO:0000256" key="4">
    <source>
        <dbReference type="ARBA" id="ARBA00022827"/>
    </source>
</evidence>
<dbReference type="AlphaFoldDB" id="A0A553HT90"/>
<evidence type="ECO:0000313" key="8">
    <source>
        <dbReference type="EMBL" id="TRX91151.1"/>
    </source>
</evidence>
<feature type="chain" id="PRO_5022118723" description="FAD-binding PCMH-type domain-containing protein" evidence="6">
    <location>
        <begin position="20"/>
        <end position="499"/>
    </location>
</feature>
<dbReference type="OrthoDB" id="9996127at2759"/>
<evidence type="ECO:0000256" key="6">
    <source>
        <dbReference type="SAM" id="SignalP"/>
    </source>
</evidence>
<dbReference type="PROSITE" id="PS51387">
    <property type="entry name" value="FAD_PCMH"/>
    <property type="match status" value="1"/>
</dbReference>
<comment type="similarity">
    <text evidence="2">Belongs to the oxygen-dependent FAD-linked oxidoreductase family.</text>
</comment>
<keyword evidence="4" id="KW-0274">FAD</keyword>